<name>A0A482VKY0_ASBVE</name>
<evidence type="ECO:0000313" key="2">
    <source>
        <dbReference type="EMBL" id="RZC33177.1"/>
    </source>
</evidence>
<comment type="caution">
    <text evidence="2">The sequence shown here is derived from an EMBL/GenBank/DDBJ whole genome shotgun (WGS) entry which is preliminary data.</text>
</comment>
<reference evidence="2 3" key="1">
    <citation type="submission" date="2017-03" db="EMBL/GenBank/DDBJ databases">
        <title>Genome of the blue death feigning beetle - Asbolus verrucosus.</title>
        <authorList>
            <person name="Rider S.D."/>
        </authorList>
    </citation>
    <scope>NUCLEOTIDE SEQUENCE [LARGE SCALE GENOMIC DNA]</scope>
    <source>
        <strain evidence="2">Butters</strain>
        <tissue evidence="2">Head and leg muscle</tissue>
    </source>
</reference>
<protein>
    <submittedName>
        <fullName evidence="2">Uncharacterized protein</fullName>
    </submittedName>
</protein>
<feature type="region of interest" description="Disordered" evidence="1">
    <location>
        <begin position="1"/>
        <end position="26"/>
    </location>
</feature>
<evidence type="ECO:0000313" key="3">
    <source>
        <dbReference type="Proteomes" id="UP000292052"/>
    </source>
</evidence>
<keyword evidence="3" id="KW-1185">Reference proteome</keyword>
<dbReference type="Proteomes" id="UP000292052">
    <property type="component" value="Unassembled WGS sequence"/>
</dbReference>
<sequence length="26" mass="2804">MDAGWPRTNRSALSPSRPSSETVTIS</sequence>
<gene>
    <name evidence="2" type="ORF">BDFB_009572</name>
</gene>
<dbReference type="AlphaFoldDB" id="A0A482VKY0"/>
<evidence type="ECO:0000256" key="1">
    <source>
        <dbReference type="SAM" id="MobiDB-lite"/>
    </source>
</evidence>
<organism evidence="2 3">
    <name type="scientific">Asbolus verrucosus</name>
    <name type="common">Desert ironclad beetle</name>
    <dbReference type="NCBI Taxonomy" id="1661398"/>
    <lineage>
        <taxon>Eukaryota</taxon>
        <taxon>Metazoa</taxon>
        <taxon>Ecdysozoa</taxon>
        <taxon>Arthropoda</taxon>
        <taxon>Hexapoda</taxon>
        <taxon>Insecta</taxon>
        <taxon>Pterygota</taxon>
        <taxon>Neoptera</taxon>
        <taxon>Endopterygota</taxon>
        <taxon>Coleoptera</taxon>
        <taxon>Polyphaga</taxon>
        <taxon>Cucujiformia</taxon>
        <taxon>Tenebrionidae</taxon>
        <taxon>Pimeliinae</taxon>
        <taxon>Asbolus</taxon>
    </lineage>
</organism>
<accession>A0A482VKY0</accession>
<proteinExistence type="predicted"/>
<dbReference type="EMBL" id="QDEB01091209">
    <property type="protein sequence ID" value="RZC33177.1"/>
    <property type="molecule type" value="Genomic_DNA"/>
</dbReference>
<feature type="compositionally biased region" description="Polar residues" evidence="1">
    <location>
        <begin position="8"/>
        <end position="26"/>
    </location>
</feature>